<feature type="non-terminal residue" evidence="2">
    <location>
        <position position="121"/>
    </location>
</feature>
<feature type="region of interest" description="Disordered" evidence="1">
    <location>
        <begin position="42"/>
        <end position="73"/>
    </location>
</feature>
<reference evidence="2 3" key="1">
    <citation type="submission" date="2019-03" db="EMBL/GenBank/DDBJ databases">
        <title>Lake Tanganyika Metagenome-Assembled Genomes (MAGs).</title>
        <authorList>
            <person name="Tran P."/>
        </authorList>
    </citation>
    <scope>NUCLEOTIDE SEQUENCE [LARGE SCALE GENOMIC DNA]</scope>
    <source>
        <strain evidence="2">K_DeepCast_65m_m2_236</strain>
    </source>
</reference>
<dbReference type="PROSITE" id="PS51257">
    <property type="entry name" value="PROKAR_LIPOPROTEIN"/>
    <property type="match status" value="1"/>
</dbReference>
<proteinExistence type="predicted"/>
<protein>
    <submittedName>
        <fullName evidence="2">Uncharacterized protein</fullName>
    </submittedName>
</protein>
<dbReference type="AlphaFoldDB" id="A0A937X814"/>
<dbReference type="EMBL" id="VGJX01000742">
    <property type="protein sequence ID" value="MBM3275835.1"/>
    <property type="molecule type" value="Genomic_DNA"/>
</dbReference>
<sequence length="121" mass="12647">MNVRRIAALAVAVAGCPLVNIPGTTPTFAGFPSTASLTGRFTFGGSNPPQTLEAQYKEPGGARSTEKAKTDGQGYFSFSRATDAKEYQVIWDDGGQDASDDKVNTIGVYVSDVATAKKPPA</sequence>
<feature type="compositionally biased region" description="Polar residues" evidence="1">
    <location>
        <begin position="42"/>
        <end position="53"/>
    </location>
</feature>
<accession>A0A937X814</accession>
<comment type="caution">
    <text evidence="2">The sequence shown here is derived from an EMBL/GenBank/DDBJ whole genome shotgun (WGS) entry which is preliminary data.</text>
</comment>
<evidence type="ECO:0000313" key="3">
    <source>
        <dbReference type="Proteomes" id="UP000703893"/>
    </source>
</evidence>
<dbReference type="Proteomes" id="UP000703893">
    <property type="component" value="Unassembled WGS sequence"/>
</dbReference>
<evidence type="ECO:0000256" key="1">
    <source>
        <dbReference type="SAM" id="MobiDB-lite"/>
    </source>
</evidence>
<name>A0A937X814_9BACT</name>
<evidence type="ECO:0000313" key="2">
    <source>
        <dbReference type="EMBL" id="MBM3275835.1"/>
    </source>
</evidence>
<gene>
    <name evidence="2" type="ORF">FJZ00_11825</name>
</gene>
<organism evidence="2 3">
    <name type="scientific">Candidatus Tanganyikabacteria bacterium</name>
    <dbReference type="NCBI Taxonomy" id="2961651"/>
    <lineage>
        <taxon>Bacteria</taxon>
        <taxon>Bacillati</taxon>
        <taxon>Candidatus Sericytochromatia</taxon>
        <taxon>Candidatus Tanganyikabacteria</taxon>
    </lineage>
</organism>